<dbReference type="NCBIfam" id="TIGR00510">
    <property type="entry name" value="lipA"/>
    <property type="match status" value="1"/>
</dbReference>
<keyword evidence="1 9" id="KW-0004">4Fe-4S</keyword>
<dbReference type="InterPro" id="IPR058240">
    <property type="entry name" value="rSAM_sf"/>
</dbReference>
<evidence type="ECO:0000256" key="5">
    <source>
        <dbReference type="ARBA" id="ARBA00022723"/>
    </source>
</evidence>
<organism evidence="11 12">
    <name type="scientific">Candidatus Geothrix odensensis</name>
    <dbReference type="NCBI Taxonomy" id="2954440"/>
    <lineage>
        <taxon>Bacteria</taxon>
        <taxon>Pseudomonadati</taxon>
        <taxon>Acidobacteriota</taxon>
        <taxon>Holophagae</taxon>
        <taxon>Holophagales</taxon>
        <taxon>Holophagaceae</taxon>
        <taxon>Geothrix</taxon>
    </lineage>
</organism>
<evidence type="ECO:0000256" key="9">
    <source>
        <dbReference type="HAMAP-Rule" id="MF_00206"/>
    </source>
</evidence>
<dbReference type="InterPro" id="IPR007197">
    <property type="entry name" value="rSAM"/>
</dbReference>
<evidence type="ECO:0000313" key="12">
    <source>
        <dbReference type="Proteomes" id="UP000709959"/>
    </source>
</evidence>
<dbReference type="NCBIfam" id="NF009544">
    <property type="entry name" value="PRK12928.1"/>
    <property type="match status" value="1"/>
</dbReference>
<dbReference type="GO" id="GO:0009249">
    <property type="term" value="P:protein lipoylation"/>
    <property type="evidence" value="ECO:0007669"/>
    <property type="project" value="UniProtKB-UniRule"/>
</dbReference>
<dbReference type="HAMAP" id="MF_00206">
    <property type="entry name" value="Lipoyl_synth"/>
    <property type="match status" value="1"/>
</dbReference>
<comment type="caution">
    <text evidence="11">The sequence shown here is derived from an EMBL/GenBank/DDBJ whole genome shotgun (WGS) entry which is preliminary data.</text>
</comment>
<dbReference type="Proteomes" id="UP000709959">
    <property type="component" value="Unassembled WGS sequence"/>
</dbReference>
<evidence type="ECO:0000313" key="11">
    <source>
        <dbReference type="EMBL" id="MBK8572980.1"/>
    </source>
</evidence>
<comment type="pathway">
    <text evidence="9">Protein modification; protein lipoylation via endogenous pathway; protein N(6)-(lipoyl)lysine from octanoyl-[acyl-carrier-protein]: step 2/2.</text>
</comment>
<protein>
    <recommendedName>
        <fullName evidence="9">Lipoyl synthase</fullName>
        <ecNumber evidence="9">2.8.1.8</ecNumber>
    </recommendedName>
    <alternativeName>
        <fullName evidence="9">Lip-syn</fullName>
        <shortName evidence="9">LS</shortName>
    </alternativeName>
    <alternativeName>
        <fullName evidence="9">Lipoate synthase</fullName>
    </alternativeName>
    <alternativeName>
        <fullName evidence="9">Lipoic acid synthase</fullName>
    </alternativeName>
    <alternativeName>
        <fullName evidence="9">Sulfur insertion protein LipA</fullName>
    </alternativeName>
</protein>
<evidence type="ECO:0000256" key="1">
    <source>
        <dbReference type="ARBA" id="ARBA00022485"/>
    </source>
</evidence>
<comment type="function">
    <text evidence="9">Catalyzes the radical-mediated insertion of two sulfur atoms into the C-6 and C-8 positions of the octanoyl moiety bound to the lipoyl domains of lipoate-dependent enzymes, thereby converting the octanoylated domains into lipoylated derivatives.</text>
</comment>
<dbReference type="NCBIfam" id="NF004019">
    <property type="entry name" value="PRK05481.1"/>
    <property type="match status" value="1"/>
</dbReference>
<keyword evidence="4 9" id="KW-0949">S-adenosyl-L-methionine</keyword>
<keyword evidence="5 9" id="KW-0479">Metal-binding</keyword>
<dbReference type="PIRSF" id="PIRSF005963">
    <property type="entry name" value="Lipoyl_synth"/>
    <property type="match status" value="1"/>
</dbReference>
<dbReference type="Pfam" id="PF04055">
    <property type="entry name" value="Radical_SAM"/>
    <property type="match status" value="1"/>
</dbReference>
<sequence>MARPPVLPGPRPEWLKIRVPAPEVVAEVEGLIREQRLVTVCEEARCPNLHECWGIHRTATFMLMGDICTRHCGFCNVGKGRPGELDPQEPQRVAEAVARLGLRFAVVTSVNRDDLPDGGSAHFAQAIQWIRSLSPHSGIEVLIPDFRGSEVALRTVLEARPDVLNHNVETVPHLYKRVRPDADYGQSLELLRRTAAWRDQHAPAMRVKSGIMVGLGETPEQVLALMADWRASRVDVATLGQYLPPSEHHLPLHRFVEPAEFELYRRKGLEMGFQRVESAPLVRSSYHAGDSYGGPKAPVAGN</sequence>
<dbReference type="EC" id="2.8.1.8" evidence="9"/>
<comment type="subcellular location">
    <subcellularLocation>
        <location evidence="9">Cytoplasm</location>
    </subcellularLocation>
</comment>
<dbReference type="InterPro" id="IPR013785">
    <property type="entry name" value="Aldolase_TIM"/>
</dbReference>
<dbReference type="GO" id="GO:0005737">
    <property type="term" value="C:cytoplasm"/>
    <property type="evidence" value="ECO:0007669"/>
    <property type="project" value="UniProtKB-SubCell"/>
</dbReference>
<keyword evidence="6 9" id="KW-0408">Iron</keyword>
<keyword evidence="3 9" id="KW-0808">Transferase</keyword>
<comment type="cofactor">
    <cofactor evidence="9">
        <name>[4Fe-4S] cluster</name>
        <dbReference type="ChEBI" id="CHEBI:49883"/>
    </cofactor>
    <text evidence="9">Binds 2 [4Fe-4S] clusters per subunit. One cluster is coordinated with 3 cysteines and an exchangeable S-adenosyl-L-methionine.</text>
</comment>
<dbReference type="PANTHER" id="PTHR10949">
    <property type="entry name" value="LIPOYL SYNTHASE"/>
    <property type="match status" value="1"/>
</dbReference>
<evidence type="ECO:0000259" key="10">
    <source>
        <dbReference type="PROSITE" id="PS51918"/>
    </source>
</evidence>
<dbReference type="GO" id="GO:0016992">
    <property type="term" value="F:lipoate synthase activity"/>
    <property type="evidence" value="ECO:0007669"/>
    <property type="project" value="UniProtKB-UniRule"/>
</dbReference>
<feature type="binding site" evidence="9">
    <location>
        <position position="52"/>
    </location>
    <ligand>
        <name>[4Fe-4S] cluster</name>
        <dbReference type="ChEBI" id="CHEBI:49883"/>
        <label>1</label>
    </ligand>
</feature>
<dbReference type="GO" id="GO:0051539">
    <property type="term" value="F:4 iron, 4 sulfur cluster binding"/>
    <property type="evidence" value="ECO:0007669"/>
    <property type="project" value="UniProtKB-UniRule"/>
</dbReference>
<evidence type="ECO:0000256" key="4">
    <source>
        <dbReference type="ARBA" id="ARBA00022691"/>
    </source>
</evidence>
<feature type="binding site" evidence="9">
    <location>
        <position position="46"/>
    </location>
    <ligand>
        <name>[4Fe-4S] cluster</name>
        <dbReference type="ChEBI" id="CHEBI:49883"/>
        <label>1</label>
    </ligand>
</feature>
<dbReference type="PROSITE" id="PS51918">
    <property type="entry name" value="RADICAL_SAM"/>
    <property type="match status" value="1"/>
</dbReference>
<reference evidence="11 12" key="1">
    <citation type="submission" date="2020-10" db="EMBL/GenBank/DDBJ databases">
        <title>Connecting structure to function with the recovery of over 1000 high-quality activated sludge metagenome-assembled genomes encoding full-length rRNA genes using long-read sequencing.</title>
        <authorList>
            <person name="Singleton C.M."/>
            <person name="Petriglieri F."/>
            <person name="Kristensen J.M."/>
            <person name="Kirkegaard R.H."/>
            <person name="Michaelsen T.Y."/>
            <person name="Andersen M.H."/>
            <person name="Karst S.M."/>
            <person name="Dueholm M.S."/>
            <person name="Nielsen P.H."/>
            <person name="Albertsen M."/>
        </authorList>
    </citation>
    <scope>NUCLEOTIDE SEQUENCE [LARGE SCALE GENOMIC DNA]</scope>
    <source>
        <strain evidence="11">OdNE_18-Q3-R46-58_MAXAC.008</strain>
    </source>
</reference>
<gene>
    <name evidence="9 11" type="primary">lipA</name>
    <name evidence="11" type="ORF">IPN91_10110</name>
</gene>
<dbReference type="SFLD" id="SFLDS00029">
    <property type="entry name" value="Radical_SAM"/>
    <property type="match status" value="1"/>
</dbReference>
<feature type="binding site" evidence="9">
    <location>
        <position position="72"/>
    </location>
    <ligand>
        <name>[4Fe-4S] cluster</name>
        <dbReference type="ChEBI" id="CHEBI:49883"/>
        <label>2</label>
        <note>4Fe-4S-S-AdoMet</note>
    </ligand>
</feature>
<proteinExistence type="inferred from homology"/>
<dbReference type="PANTHER" id="PTHR10949:SF0">
    <property type="entry name" value="LIPOYL SYNTHASE, MITOCHONDRIAL"/>
    <property type="match status" value="1"/>
</dbReference>
<dbReference type="FunFam" id="3.20.20.70:FF:000040">
    <property type="entry name" value="Lipoyl synthase"/>
    <property type="match status" value="1"/>
</dbReference>
<feature type="binding site" evidence="9">
    <location>
        <position position="75"/>
    </location>
    <ligand>
        <name>[4Fe-4S] cluster</name>
        <dbReference type="ChEBI" id="CHEBI:49883"/>
        <label>2</label>
        <note>4Fe-4S-S-AdoMet</note>
    </ligand>
</feature>
<comment type="similarity">
    <text evidence="9">Belongs to the radical SAM superfamily. Lipoyl synthase family.</text>
</comment>
<evidence type="ECO:0000256" key="6">
    <source>
        <dbReference type="ARBA" id="ARBA00023004"/>
    </source>
</evidence>
<dbReference type="InterPro" id="IPR006638">
    <property type="entry name" value="Elp3/MiaA/NifB-like_rSAM"/>
</dbReference>
<accession>A0A936F3H2</accession>
<evidence type="ECO:0000256" key="3">
    <source>
        <dbReference type="ARBA" id="ARBA00022679"/>
    </source>
</evidence>
<dbReference type="SMART" id="SM00729">
    <property type="entry name" value="Elp3"/>
    <property type="match status" value="1"/>
</dbReference>
<feature type="domain" description="Radical SAM core" evidence="10">
    <location>
        <begin position="54"/>
        <end position="274"/>
    </location>
</feature>
<feature type="binding site" evidence="9">
    <location>
        <position position="68"/>
    </location>
    <ligand>
        <name>[4Fe-4S] cluster</name>
        <dbReference type="ChEBI" id="CHEBI:49883"/>
        <label>2</label>
        <note>4Fe-4S-S-AdoMet</note>
    </ligand>
</feature>
<dbReference type="EMBL" id="JADKCH010000010">
    <property type="protein sequence ID" value="MBK8572980.1"/>
    <property type="molecule type" value="Genomic_DNA"/>
</dbReference>
<dbReference type="GO" id="GO:0046872">
    <property type="term" value="F:metal ion binding"/>
    <property type="evidence" value="ECO:0007669"/>
    <property type="project" value="UniProtKB-KW"/>
</dbReference>
<dbReference type="SUPFAM" id="SSF102114">
    <property type="entry name" value="Radical SAM enzymes"/>
    <property type="match status" value="1"/>
</dbReference>
<feature type="binding site" evidence="9">
    <location>
        <position position="285"/>
    </location>
    <ligand>
        <name>[4Fe-4S] cluster</name>
        <dbReference type="ChEBI" id="CHEBI:49883"/>
        <label>1</label>
    </ligand>
</feature>
<dbReference type="InterPro" id="IPR003698">
    <property type="entry name" value="Lipoyl_synth"/>
</dbReference>
<dbReference type="SFLD" id="SFLDG01058">
    <property type="entry name" value="lipoyl_synthase_like"/>
    <property type="match status" value="1"/>
</dbReference>
<evidence type="ECO:0000256" key="2">
    <source>
        <dbReference type="ARBA" id="ARBA00022490"/>
    </source>
</evidence>
<dbReference type="SFLD" id="SFLDF00271">
    <property type="entry name" value="lipoyl_synthase"/>
    <property type="match status" value="1"/>
</dbReference>
<evidence type="ECO:0000256" key="8">
    <source>
        <dbReference type="ARBA" id="ARBA00047326"/>
    </source>
</evidence>
<dbReference type="Gene3D" id="3.20.20.70">
    <property type="entry name" value="Aldolase class I"/>
    <property type="match status" value="1"/>
</dbReference>
<keyword evidence="7 9" id="KW-0411">Iron-sulfur</keyword>
<feature type="binding site" evidence="9">
    <location>
        <position position="41"/>
    </location>
    <ligand>
        <name>[4Fe-4S] cluster</name>
        <dbReference type="ChEBI" id="CHEBI:49883"/>
        <label>1</label>
    </ligand>
</feature>
<keyword evidence="2 9" id="KW-0963">Cytoplasm</keyword>
<name>A0A936F3H2_9BACT</name>
<evidence type="ECO:0000256" key="7">
    <source>
        <dbReference type="ARBA" id="ARBA00023014"/>
    </source>
</evidence>
<dbReference type="AlphaFoldDB" id="A0A936F3H2"/>
<comment type="catalytic activity">
    <reaction evidence="8 9">
        <text>[[Fe-S] cluster scaffold protein carrying a second [4Fe-4S](2+) cluster] + N(6)-octanoyl-L-lysyl-[protein] + 2 oxidized [2Fe-2S]-[ferredoxin] + 2 S-adenosyl-L-methionine + 4 H(+) = [[Fe-S] cluster scaffold protein] + N(6)-[(R)-dihydrolipoyl]-L-lysyl-[protein] + 4 Fe(3+) + 2 hydrogen sulfide + 2 5'-deoxyadenosine + 2 L-methionine + 2 reduced [2Fe-2S]-[ferredoxin]</text>
        <dbReference type="Rhea" id="RHEA:16585"/>
        <dbReference type="Rhea" id="RHEA-COMP:9928"/>
        <dbReference type="Rhea" id="RHEA-COMP:10000"/>
        <dbReference type="Rhea" id="RHEA-COMP:10001"/>
        <dbReference type="Rhea" id="RHEA-COMP:10475"/>
        <dbReference type="Rhea" id="RHEA-COMP:14568"/>
        <dbReference type="Rhea" id="RHEA-COMP:14569"/>
        <dbReference type="ChEBI" id="CHEBI:15378"/>
        <dbReference type="ChEBI" id="CHEBI:17319"/>
        <dbReference type="ChEBI" id="CHEBI:29034"/>
        <dbReference type="ChEBI" id="CHEBI:29919"/>
        <dbReference type="ChEBI" id="CHEBI:33722"/>
        <dbReference type="ChEBI" id="CHEBI:33737"/>
        <dbReference type="ChEBI" id="CHEBI:33738"/>
        <dbReference type="ChEBI" id="CHEBI:57844"/>
        <dbReference type="ChEBI" id="CHEBI:59789"/>
        <dbReference type="ChEBI" id="CHEBI:78809"/>
        <dbReference type="ChEBI" id="CHEBI:83100"/>
        <dbReference type="EC" id="2.8.1.8"/>
    </reaction>
</comment>